<dbReference type="GO" id="GO:0000329">
    <property type="term" value="C:fungal-type vacuole membrane"/>
    <property type="evidence" value="ECO:0007669"/>
    <property type="project" value="TreeGrafter"/>
</dbReference>
<feature type="transmembrane region" description="Helical" evidence="5">
    <location>
        <begin position="357"/>
        <end position="377"/>
    </location>
</feature>
<dbReference type="SUPFAM" id="SSF103481">
    <property type="entry name" value="Multidrug resistance efflux transporter EmrE"/>
    <property type="match status" value="1"/>
</dbReference>
<evidence type="ECO:0000256" key="3">
    <source>
        <dbReference type="ARBA" id="ARBA00022989"/>
    </source>
</evidence>
<protein>
    <recommendedName>
        <fullName evidence="8">EamA domain-containing protein</fullName>
    </recommendedName>
</protein>
<dbReference type="Proteomes" id="UP000095023">
    <property type="component" value="Unassembled WGS sequence"/>
</dbReference>
<feature type="transmembrane region" description="Helical" evidence="5">
    <location>
        <begin position="247"/>
        <end position="265"/>
    </location>
</feature>
<evidence type="ECO:0000256" key="4">
    <source>
        <dbReference type="ARBA" id="ARBA00023136"/>
    </source>
</evidence>
<feature type="transmembrane region" description="Helical" evidence="5">
    <location>
        <begin position="318"/>
        <end position="337"/>
    </location>
</feature>
<keyword evidence="4 5" id="KW-0472">Membrane</keyword>
<evidence type="ECO:0000256" key="5">
    <source>
        <dbReference type="SAM" id="Phobius"/>
    </source>
</evidence>
<organism evidence="6 7">
    <name type="scientific">Tortispora caseinolytica NRRL Y-17796</name>
    <dbReference type="NCBI Taxonomy" id="767744"/>
    <lineage>
        <taxon>Eukaryota</taxon>
        <taxon>Fungi</taxon>
        <taxon>Dikarya</taxon>
        <taxon>Ascomycota</taxon>
        <taxon>Saccharomycotina</taxon>
        <taxon>Trigonopsidomycetes</taxon>
        <taxon>Trigonopsidales</taxon>
        <taxon>Trigonopsidaceae</taxon>
        <taxon>Tortispora</taxon>
    </lineage>
</organism>
<dbReference type="PANTHER" id="PTHR23051">
    <property type="entry name" value="SOLUTE CARRIER FAMILY 35, MEMBER F5"/>
    <property type="match status" value="1"/>
</dbReference>
<evidence type="ECO:0000313" key="7">
    <source>
        <dbReference type="Proteomes" id="UP000095023"/>
    </source>
</evidence>
<keyword evidence="3 5" id="KW-1133">Transmembrane helix</keyword>
<feature type="transmembrane region" description="Helical" evidence="5">
    <location>
        <begin position="285"/>
        <end position="306"/>
    </location>
</feature>
<dbReference type="EMBL" id="KV453841">
    <property type="protein sequence ID" value="ODV91791.1"/>
    <property type="molecule type" value="Genomic_DNA"/>
</dbReference>
<evidence type="ECO:0000256" key="1">
    <source>
        <dbReference type="ARBA" id="ARBA00004141"/>
    </source>
</evidence>
<feature type="transmembrane region" description="Helical" evidence="5">
    <location>
        <begin position="67"/>
        <end position="87"/>
    </location>
</feature>
<gene>
    <name evidence="6" type="ORF">CANCADRAFT_75767</name>
</gene>
<feature type="transmembrane region" description="Helical" evidence="5">
    <location>
        <begin position="384"/>
        <end position="404"/>
    </location>
</feature>
<dbReference type="InterPro" id="IPR037185">
    <property type="entry name" value="EmrE-like"/>
</dbReference>
<keyword evidence="7" id="KW-1185">Reference proteome</keyword>
<feature type="transmembrane region" description="Helical" evidence="5">
    <location>
        <begin position="410"/>
        <end position="427"/>
    </location>
</feature>
<feature type="transmembrane region" description="Helical" evidence="5">
    <location>
        <begin position="214"/>
        <end position="240"/>
    </location>
</feature>
<evidence type="ECO:0000313" key="6">
    <source>
        <dbReference type="EMBL" id="ODV91791.1"/>
    </source>
</evidence>
<evidence type="ECO:0008006" key="8">
    <source>
        <dbReference type="Google" id="ProtNLM"/>
    </source>
</evidence>
<keyword evidence="2 5" id="KW-0812">Transmembrane</keyword>
<feature type="transmembrane region" description="Helical" evidence="5">
    <location>
        <begin position="36"/>
        <end position="55"/>
    </location>
</feature>
<dbReference type="PANTHER" id="PTHR23051:SF0">
    <property type="entry name" value="SOLUTE CARRIER FAMILY 35 MEMBER F5"/>
    <property type="match status" value="1"/>
</dbReference>
<dbReference type="AlphaFoldDB" id="A0A1E4TJ70"/>
<evidence type="ECO:0000256" key="2">
    <source>
        <dbReference type="ARBA" id="ARBA00022692"/>
    </source>
</evidence>
<accession>A0A1E4TJ70</accession>
<reference evidence="7" key="1">
    <citation type="submission" date="2016-02" db="EMBL/GenBank/DDBJ databases">
        <title>Comparative genomics of biotechnologically important yeasts.</title>
        <authorList>
            <consortium name="DOE Joint Genome Institute"/>
            <person name="Riley R."/>
            <person name="Haridas S."/>
            <person name="Wolfe K.H."/>
            <person name="Lopes M.R."/>
            <person name="Hittinger C.T."/>
            <person name="Goker M."/>
            <person name="Salamov A."/>
            <person name="Wisecaver J."/>
            <person name="Long T.M."/>
            <person name="Aerts A.L."/>
            <person name="Barry K."/>
            <person name="Choi C."/>
            <person name="Clum A."/>
            <person name="Coughlan A.Y."/>
            <person name="Deshpande S."/>
            <person name="Douglass A.P."/>
            <person name="Hanson S.J."/>
            <person name="Klenk H.-P."/>
            <person name="Labutti K."/>
            <person name="Lapidus A."/>
            <person name="Lindquist E."/>
            <person name="Lipzen A."/>
            <person name="Meier-Kolthoff J.P."/>
            <person name="Ohm R.A."/>
            <person name="Otillar R.P."/>
            <person name="Pangilinan J."/>
            <person name="Peng Y."/>
            <person name="Rokas A."/>
            <person name="Rosa C.A."/>
            <person name="Scheuner C."/>
            <person name="Sibirny A.A."/>
            <person name="Slot J.C."/>
            <person name="Stielow J.B."/>
            <person name="Sun H."/>
            <person name="Kurtzman C.P."/>
            <person name="Blackwell M."/>
            <person name="Jeffries T.W."/>
            <person name="Grigoriev I.V."/>
        </authorList>
    </citation>
    <scope>NUCLEOTIDE SEQUENCE [LARGE SCALE GENOMIC DNA]</scope>
    <source>
        <strain evidence="7">NRRL Y-17796</strain>
    </source>
</reference>
<proteinExistence type="predicted"/>
<sequence>MEPPIPVQGGANEVFVSEGDPLLATAPTTANAKWRVGIILLGIVVVLWVASGFLVNSLFESDKYRKPYLMTYINSTAFSVYLIPYYLGVKAREDTTGDQSMIRRLSISIGAPLRRLKRALSTDMIAHKSTAVSYISANNSDVEQEQPGVVHRTTPQEFPGPIKTVSTETTLSDWEEEDTAVVIAPFSVRETALLSLQFCVLWFLANWFSNSGLIFTSVGSATVLSCTSSAWTLVIGIVAGIERLSRIKFFAVLLSLFGVVLISNFDTSYGPDTVGITASLLNGTVLLGDILELASAMFYGIYTTMLKFKVGDDSRMNMQLFFGCVGLCNALLLWPFLLALHFSGMETLELPPDARSFWLFFGNIIVTVVSDYLWVVAMLMTTPLIVTVGLTMTIPLGSLGDMIIKRHFGSPMYYVGAALICLSFFVLNKESSEEDHRH</sequence>
<feature type="transmembrane region" description="Helical" evidence="5">
    <location>
        <begin position="191"/>
        <end position="208"/>
    </location>
</feature>
<dbReference type="OrthoDB" id="1436450at2759"/>
<comment type="subcellular location">
    <subcellularLocation>
        <location evidence="1">Membrane</location>
        <topology evidence="1">Multi-pass membrane protein</topology>
    </subcellularLocation>
</comment>
<name>A0A1E4TJ70_9ASCO</name>